<dbReference type="CDD" id="cd19530">
    <property type="entry name" value="RecA-like_NVL_r2-like"/>
    <property type="match status" value="1"/>
</dbReference>
<organism evidence="5 6">
    <name type="scientific">Saccoglossus kowalevskii</name>
    <name type="common">Acorn worm</name>
    <dbReference type="NCBI Taxonomy" id="10224"/>
    <lineage>
        <taxon>Eukaryota</taxon>
        <taxon>Metazoa</taxon>
        <taxon>Hemichordata</taxon>
        <taxon>Enteropneusta</taxon>
        <taxon>Harrimaniidae</taxon>
        <taxon>Saccoglossus</taxon>
    </lineage>
</organism>
<dbReference type="InterPro" id="IPR003593">
    <property type="entry name" value="AAA+_ATPase"/>
</dbReference>
<feature type="domain" description="AAA+ ATPase" evidence="4">
    <location>
        <begin position="576"/>
        <end position="713"/>
    </location>
</feature>
<dbReference type="Pfam" id="PF17862">
    <property type="entry name" value="AAA_lid_3"/>
    <property type="match status" value="2"/>
</dbReference>
<reference evidence="6" key="1">
    <citation type="submission" date="2025-08" db="UniProtKB">
        <authorList>
            <consortium name="RefSeq"/>
        </authorList>
    </citation>
    <scope>IDENTIFICATION</scope>
    <source>
        <tissue evidence="6">Testes</tissue>
    </source>
</reference>
<gene>
    <name evidence="6" type="primary">LOC102807179</name>
</gene>
<dbReference type="Pfam" id="PF16725">
    <property type="entry name" value="Nucleolin_bd"/>
    <property type="match status" value="1"/>
</dbReference>
<dbReference type="SUPFAM" id="SSF52540">
    <property type="entry name" value="P-loop containing nucleoside triphosphate hydrolases"/>
    <property type="match status" value="2"/>
</dbReference>
<dbReference type="PANTHER" id="PTHR23077">
    <property type="entry name" value="AAA-FAMILY ATPASE"/>
    <property type="match status" value="1"/>
</dbReference>
<dbReference type="PROSITE" id="PS00674">
    <property type="entry name" value="AAA"/>
    <property type="match status" value="1"/>
</dbReference>
<name>A0ABM0MC40_SACKO</name>
<protein>
    <submittedName>
        <fullName evidence="6">Nuclear valosin-containing protein-like</fullName>
    </submittedName>
</protein>
<evidence type="ECO:0000259" key="4">
    <source>
        <dbReference type="SMART" id="SM00382"/>
    </source>
</evidence>
<sequence length="820" mass="91761">MGKKSRSTSSTPSKQQVYIGDRQLLKRVELYLSSQSHMIDIDCMVQDLQRTYCEYMRRKKNVFRRSVQRVYDWLKSEAQRKESIDIDELEDEHISKRLKKDDSSDDSGEESDIEFSPDNQEYVETQDTNMVNISLTNLYQQKTQTPDCHSTFIPPHGTDSTNNPKDRLYFLDTKGDHCPSEVPAIRTEEGRKSDDEEKESDHSRNVNDNIMAQEESQPKETKMSDMNVEKEKSGKRKRKSLSVERDKNEKKQRLLTEGRKSKKKGVELQNSTVSFEDIGGNEHNIQEICKLLVHMRHPEELDLPFLKIAAPEIVSGVSGESEENIRDLFEKAVLSAPCIVFIDEIDAITPKRETAQREMERRIVAQLLTCMDELSTSAAQVLVIGATNRADSLEPALRRAGRFDREISLGIPDEESRKRIMQVLCKSLKLSEDFDFSFLASQTPGYVGADLMSLCREAAMCAVNRAFDKLESKQDSSVSVVDENASDKDVKSVLSWLRGQPPLTEEQLQDLYINIDDFKVTLPLVQPSAKREGFVTIPDVTWNDIGALEAVRDELSMAILAPVRNPVAFKALGLNNPPGILLAGPPGCGKTLLAKAIANESGINFISVKGPELLNMYVGESERAVRQCFQRARNSAPCVIFFDELDALCPRRANVSESGSSARVVNQLLTEMDGLESRKQVFIMGATNRPDIIDPAVLRPGRLDKILYVGIPSQEDRIKILTTITKNGTKPCLAANVHIVNIAEDSRCEGFTGADLAALVREASMSALKKILSTVTTDTPSNPASTLIEVDNTDFDIAFTKVKPSVSVTDKKMYEKMKCA</sequence>
<dbReference type="Gene3D" id="1.10.10.2010">
    <property type="match status" value="1"/>
</dbReference>
<feature type="region of interest" description="Disordered" evidence="3">
    <location>
        <begin position="97"/>
        <end position="124"/>
    </location>
</feature>
<dbReference type="GeneID" id="102807179"/>
<dbReference type="InterPro" id="IPR031996">
    <property type="entry name" value="NVL2_nucleolin-bd"/>
</dbReference>
<dbReference type="Pfam" id="PF00004">
    <property type="entry name" value="AAA"/>
    <property type="match status" value="2"/>
</dbReference>
<accession>A0ABM0MC40</accession>
<keyword evidence="2" id="KW-0067">ATP-binding</keyword>
<dbReference type="PANTHER" id="PTHR23077:SF171">
    <property type="entry name" value="NUCLEAR VALOSIN-CONTAINING PROTEIN-LIKE"/>
    <property type="match status" value="1"/>
</dbReference>
<evidence type="ECO:0000313" key="5">
    <source>
        <dbReference type="Proteomes" id="UP000694865"/>
    </source>
</evidence>
<feature type="region of interest" description="Disordered" evidence="3">
    <location>
        <begin position="145"/>
        <end position="265"/>
    </location>
</feature>
<dbReference type="InterPro" id="IPR041569">
    <property type="entry name" value="AAA_lid_3"/>
</dbReference>
<feature type="compositionally biased region" description="Basic and acidic residues" evidence="3">
    <location>
        <begin position="241"/>
        <end position="259"/>
    </location>
</feature>
<proteinExistence type="predicted"/>
<dbReference type="InterPro" id="IPR027417">
    <property type="entry name" value="P-loop_NTPase"/>
</dbReference>
<dbReference type="InterPro" id="IPR050168">
    <property type="entry name" value="AAA_ATPase_domain"/>
</dbReference>
<dbReference type="InterPro" id="IPR038100">
    <property type="entry name" value="NLV2_N_sf"/>
</dbReference>
<evidence type="ECO:0000313" key="6">
    <source>
        <dbReference type="RefSeq" id="XP_006817581.1"/>
    </source>
</evidence>
<feature type="compositionally biased region" description="Basic and acidic residues" evidence="3">
    <location>
        <begin position="164"/>
        <end position="179"/>
    </location>
</feature>
<keyword evidence="1" id="KW-0547">Nucleotide-binding</keyword>
<dbReference type="InterPro" id="IPR003959">
    <property type="entry name" value="ATPase_AAA_core"/>
</dbReference>
<feature type="compositionally biased region" description="Acidic residues" evidence="3">
    <location>
        <begin position="103"/>
        <end position="115"/>
    </location>
</feature>
<evidence type="ECO:0000256" key="2">
    <source>
        <dbReference type="ARBA" id="ARBA00022840"/>
    </source>
</evidence>
<evidence type="ECO:0000256" key="3">
    <source>
        <dbReference type="SAM" id="MobiDB-lite"/>
    </source>
</evidence>
<dbReference type="Proteomes" id="UP000694865">
    <property type="component" value="Unplaced"/>
</dbReference>
<feature type="domain" description="AAA+ ATPase" evidence="4">
    <location>
        <begin position="274"/>
        <end position="413"/>
    </location>
</feature>
<evidence type="ECO:0000256" key="1">
    <source>
        <dbReference type="ARBA" id="ARBA00022741"/>
    </source>
</evidence>
<feature type="compositionally biased region" description="Basic and acidic residues" evidence="3">
    <location>
        <begin position="216"/>
        <end position="232"/>
    </location>
</feature>
<dbReference type="SMART" id="SM00382">
    <property type="entry name" value="AAA"/>
    <property type="match status" value="2"/>
</dbReference>
<keyword evidence="5" id="KW-1185">Reference proteome</keyword>
<dbReference type="RefSeq" id="XP_006817581.1">
    <property type="nucleotide sequence ID" value="XM_006817518.1"/>
</dbReference>
<feature type="compositionally biased region" description="Basic and acidic residues" evidence="3">
    <location>
        <begin position="186"/>
        <end position="205"/>
    </location>
</feature>
<dbReference type="Gene3D" id="3.40.50.300">
    <property type="entry name" value="P-loop containing nucleotide triphosphate hydrolases"/>
    <property type="match status" value="2"/>
</dbReference>
<dbReference type="InterPro" id="IPR003960">
    <property type="entry name" value="ATPase_AAA_CS"/>
</dbReference>
<dbReference type="Gene3D" id="1.10.8.60">
    <property type="match status" value="2"/>
</dbReference>